<dbReference type="InterPro" id="IPR036265">
    <property type="entry name" value="HIT-like_sf"/>
</dbReference>
<dbReference type="PANTHER" id="PTHR12486:SF5">
    <property type="entry name" value="ADENOSINE 5'-MONOPHOSPHORAMIDASE HINT3"/>
    <property type="match status" value="1"/>
</dbReference>
<sequence length="145" mass="16493">MTTSNCIFCDISSGQDSGTVLETETDEFVIFKDIKPASQHHYLAVTKQHVPSLKFLDKSHQDLVTRLEEGLREFLKGRGVSSEDVLFGFHLPPFISVRHLHMHAIAPRSEMGFLSRLVFRPSSVWFKTADEARLYLAQKESLQSN</sequence>
<evidence type="ECO:0000256" key="7">
    <source>
        <dbReference type="PROSITE-ProRule" id="PRU00464"/>
    </source>
</evidence>
<feature type="short sequence motif" description="Histidine triad motif" evidence="7">
    <location>
        <begin position="99"/>
        <end position="103"/>
    </location>
</feature>
<evidence type="ECO:0000259" key="8">
    <source>
        <dbReference type="PROSITE" id="PS51084"/>
    </source>
</evidence>
<organism evidence="9 10">
    <name type="scientific">Drosophila kikkawai</name>
    <name type="common">Fruit fly</name>
    <dbReference type="NCBI Taxonomy" id="30033"/>
    <lineage>
        <taxon>Eukaryota</taxon>
        <taxon>Metazoa</taxon>
        <taxon>Ecdysozoa</taxon>
        <taxon>Arthropoda</taxon>
        <taxon>Hexapoda</taxon>
        <taxon>Insecta</taxon>
        <taxon>Pterygota</taxon>
        <taxon>Neoptera</taxon>
        <taxon>Endopterygota</taxon>
        <taxon>Diptera</taxon>
        <taxon>Brachycera</taxon>
        <taxon>Muscomorpha</taxon>
        <taxon>Ephydroidea</taxon>
        <taxon>Drosophilidae</taxon>
        <taxon>Drosophila</taxon>
        <taxon>Sophophora</taxon>
    </lineage>
</organism>
<dbReference type="PANTHER" id="PTHR12486">
    <property type="entry name" value="APRATAXIN-RELATED"/>
    <property type="match status" value="1"/>
</dbReference>
<protein>
    <recommendedName>
        <fullName evidence="5">Adenosine 5'-monophosphoramidase HINT3</fullName>
    </recommendedName>
    <alternativeName>
        <fullName evidence="6">Histidine triad nucleotide-binding protein 3</fullName>
    </alternativeName>
</protein>
<dbReference type="Gene3D" id="3.30.428.10">
    <property type="entry name" value="HIT-like"/>
    <property type="match status" value="1"/>
</dbReference>
<dbReference type="Proteomes" id="UP001652661">
    <property type="component" value="Chromosome 3L"/>
</dbReference>
<evidence type="ECO:0000313" key="10">
    <source>
        <dbReference type="RefSeq" id="XP_017028206.1"/>
    </source>
</evidence>
<keyword evidence="2" id="KW-0378">Hydrolase</keyword>
<dbReference type="GO" id="GO:0016787">
    <property type="term" value="F:hydrolase activity"/>
    <property type="evidence" value="ECO:0007669"/>
    <property type="project" value="UniProtKB-KW"/>
</dbReference>
<gene>
    <name evidence="10" type="primary">LOC108078718</name>
</gene>
<accession>A0A6P4IYZ5</accession>
<evidence type="ECO:0000256" key="4">
    <source>
        <dbReference type="ARBA" id="ARBA00025764"/>
    </source>
</evidence>
<name>A0A6P4IYZ5_DROKI</name>
<proteinExistence type="inferred from homology"/>
<dbReference type="OrthoDB" id="275748at2759"/>
<evidence type="ECO:0000256" key="1">
    <source>
        <dbReference type="ARBA" id="ARBA00022741"/>
    </source>
</evidence>
<feature type="domain" description="HIT" evidence="8">
    <location>
        <begin position="7"/>
        <end position="116"/>
    </location>
</feature>
<dbReference type="RefSeq" id="XP_017028206.1">
    <property type="nucleotide sequence ID" value="XM_017172717.2"/>
</dbReference>
<dbReference type="Pfam" id="PF11969">
    <property type="entry name" value="DcpS_C"/>
    <property type="match status" value="1"/>
</dbReference>
<evidence type="ECO:0000256" key="5">
    <source>
        <dbReference type="ARBA" id="ARBA00039802"/>
    </source>
</evidence>
<evidence type="ECO:0000256" key="3">
    <source>
        <dbReference type="ARBA" id="ARBA00024472"/>
    </source>
</evidence>
<dbReference type="PROSITE" id="PS51084">
    <property type="entry name" value="HIT_2"/>
    <property type="match status" value="1"/>
</dbReference>
<evidence type="ECO:0000256" key="6">
    <source>
        <dbReference type="ARBA" id="ARBA00042361"/>
    </source>
</evidence>
<dbReference type="GeneID" id="108078718"/>
<keyword evidence="1" id="KW-0547">Nucleotide-binding</keyword>
<reference evidence="10" key="1">
    <citation type="submission" date="2025-08" db="UniProtKB">
        <authorList>
            <consortium name="RefSeq"/>
        </authorList>
    </citation>
    <scope>IDENTIFICATION</scope>
    <source>
        <strain evidence="10">14028-0561.14</strain>
        <tissue evidence="10">Whole fly</tissue>
    </source>
</reference>
<dbReference type="GO" id="GO:0000166">
    <property type="term" value="F:nucleotide binding"/>
    <property type="evidence" value="ECO:0007669"/>
    <property type="project" value="UniProtKB-KW"/>
</dbReference>
<comment type="similarity">
    <text evidence="4">Belongs to the HINT family.</text>
</comment>
<keyword evidence="9" id="KW-1185">Reference proteome</keyword>
<evidence type="ECO:0000256" key="2">
    <source>
        <dbReference type="ARBA" id="ARBA00022801"/>
    </source>
</evidence>
<dbReference type="InterPro" id="IPR011146">
    <property type="entry name" value="HIT-like"/>
</dbReference>
<evidence type="ECO:0000313" key="9">
    <source>
        <dbReference type="Proteomes" id="UP001652661"/>
    </source>
</evidence>
<dbReference type="AlphaFoldDB" id="A0A6P4IYZ5"/>
<comment type="catalytic activity">
    <reaction evidence="3">
        <text>adenosine 5'-phosphoramidate + H2O = NH4(+) + AMP</text>
        <dbReference type="Rhea" id="RHEA:67916"/>
        <dbReference type="ChEBI" id="CHEBI:15377"/>
        <dbReference type="ChEBI" id="CHEBI:28938"/>
        <dbReference type="ChEBI" id="CHEBI:57890"/>
        <dbReference type="ChEBI" id="CHEBI:456215"/>
    </reaction>
</comment>
<dbReference type="SUPFAM" id="SSF54197">
    <property type="entry name" value="HIT-like"/>
    <property type="match status" value="1"/>
</dbReference>